<dbReference type="HAMAP" id="MF_00902">
    <property type="entry name" value="TatC"/>
    <property type="match status" value="1"/>
</dbReference>
<evidence type="ECO:0000256" key="5">
    <source>
        <dbReference type="ARBA" id="ARBA00023010"/>
    </source>
</evidence>
<dbReference type="InterPro" id="IPR019820">
    <property type="entry name" value="Sec-indep_translocase_CS"/>
</dbReference>
<dbReference type="RefSeq" id="WP_066887664.1">
    <property type="nucleotide sequence ID" value="NZ_CP171739.1"/>
</dbReference>
<organism evidence="9 10">
    <name type="scientific">Carbonactinospora thermoautotrophica</name>
    <dbReference type="NCBI Taxonomy" id="1469144"/>
    <lineage>
        <taxon>Bacteria</taxon>
        <taxon>Bacillati</taxon>
        <taxon>Actinomycetota</taxon>
        <taxon>Actinomycetes</taxon>
        <taxon>Kitasatosporales</taxon>
        <taxon>Carbonactinosporaceae</taxon>
        <taxon>Carbonactinospora</taxon>
    </lineage>
</organism>
<comment type="caution">
    <text evidence="9">The sequence shown here is derived from an EMBL/GenBank/DDBJ whole genome shotgun (WGS) entry which is preliminary data.</text>
</comment>
<comment type="similarity">
    <text evidence="7">Belongs to the TatC family.</text>
</comment>
<dbReference type="PANTHER" id="PTHR30371:SF0">
    <property type="entry name" value="SEC-INDEPENDENT PROTEIN TRANSLOCASE PROTEIN TATC, CHLOROPLASTIC-RELATED"/>
    <property type="match status" value="1"/>
</dbReference>
<feature type="transmembrane region" description="Helical" evidence="7">
    <location>
        <begin position="216"/>
        <end position="238"/>
    </location>
</feature>
<feature type="transmembrane region" description="Helical" evidence="7">
    <location>
        <begin position="77"/>
        <end position="98"/>
    </location>
</feature>
<sequence>MPFTEHIRELRDRMIKSLIAILIGSVVGFYFYEPLMRLLTDPVCDLRNVGKISGADCAGGVLVLEGVLGPFTLSIKVALFAGLVLASPVWLYQVWAFLSPGLHRHEKRYALSFVSTGVPLFLVGAVFGYLILPKALDTLLGFTPESVRNQLNLEQYIDFVLRLVLVFGLSFELPLLLVLFNFMGVLTGQRMLGWWRWMVLGIFVFAAVATPTGDPITMSAMALPMTVFYFLAVGVSCLNDKRRRGADPDANLSPDEASVIDTRPSSLDDVP</sequence>
<evidence type="ECO:0000313" key="9">
    <source>
        <dbReference type="EMBL" id="KWX01280.1"/>
    </source>
</evidence>
<dbReference type="PRINTS" id="PR01840">
    <property type="entry name" value="TATCFAMILY"/>
</dbReference>
<feature type="transmembrane region" description="Helical" evidence="7">
    <location>
        <begin position="110"/>
        <end position="132"/>
    </location>
</feature>
<evidence type="ECO:0000256" key="6">
    <source>
        <dbReference type="ARBA" id="ARBA00023136"/>
    </source>
</evidence>
<feature type="transmembrane region" description="Helical" evidence="7">
    <location>
        <begin position="14"/>
        <end position="32"/>
    </location>
</feature>
<dbReference type="GO" id="GO:0009977">
    <property type="term" value="F:proton motive force dependent protein transmembrane transporter activity"/>
    <property type="evidence" value="ECO:0007669"/>
    <property type="project" value="TreeGrafter"/>
</dbReference>
<keyword evidence="2 7" id="KW-0812">Transmembrane</keyword>
<evidence type="ECO:0000256" key="4">
    <source>
        <dbReference type="ARBA" id="ARBA00022989"/>
    </source>
</evidence>
<feature type="transmembrane region" description="Helical" evidence="7">
    <location>
        <begin position="159"/>
        <end position="182"/>
    </location>
</feature>
<dbReference type="InterPro" id="IPR002033">
    <property type="entry name" value="TatC"/>
</dbReference>
<evidence type="ECO:0000256" key="7">
    <source>
        <dbReference type="HAMAP-Rule" id="MF_00902"/>
    </source>
</evidence>
<keyword evidence="3 7" id="KW-0653">Protein transport</keyword>
<evidence type="ECO:0000256" key="2">
    <source>
        <dbReference type="ARBA" id="ARBA00022692"/>
    </source>
</evidence>
<gene>
    <name evidence="7" type="primary">tatC</name>
    <name evidence="9" type="ORF">LI90_2308</name>
</gene>
<reference evidence="10" key="1">
    <citation type="submission" date="2015-04" db="EMBL/GenBank/DDBJ databases">
        <title>Physiological reanalysis, assessment of diazotrophy, and genome sequences of multiple isolates of Streptomyces thermoautotrophicus.</title>
        <authorList>
            <person name="MacKellar D.C."/>
            <person name="Lieber L."/>
            <person name="Norman J."/>
            <person name="Bolger A."/>
            <person name="Tobin C."/>
            <person name="Murray J.W."/>
            <person name="Chang R."/>
            <person name="Ford T."/>
            <person name="Nguyen P.Q."/>
            <person name="Woodward J."/>
            <person name="Permingeat H."/>
            <person name="Joshi N.S."/>
            <person name="Silver P.A."/>
            <person name="Usadel B."/>
            <person name="Rutherford A.W."/>
            <person name="Friesen M."/>
            <person name="Prell J."/>
        </authorList>
    </citation>
    <scope>NUCLEOTIDE SEQUENCE [LARGE SCALE GENOMIC DNA]</scope>
    <source>
        <strain evidence="10">H1</strain>
    </source>
</reference>
<comment type="function">
    <text evidence="7">Part of the twin-arginine translocation (Tat) system that transports large folded proteins containing a characteristic twin-arginine motif in their signal peptide across membranes. Together with TatB, TatC is part of a receptor directly interacting with Tat signal peptides.</text>
</comment>
<evidence type="ECO:0000313" key="10">
    <source>
        <dbReference type="Proteomes" id="UP000070188"/>
    </source>
</evidence>
<dbReference type="AlphaFoldDB" id="A0A132MU91"/>
<name>A0A132MU91_9ACTN</name>
<dbReference type="GO" id="GO:0043953">
    <property type="term" value="P:protein transport by the Tat complex"/>
    <property type="evidence" value="ECO:0007669"/>
    <property type="project" value="UniProtKB-UniRule"/>
</dbReference>
<keyword evidence="6 7" id="KW-0472">Membrane</keyword>
<comment type="subcellular location">
    <subcellularLocation>
        <location evidence="7">Cell membrane</location>
        <topology evidence="7">Multi-pass membrane protein</topology>
    </subcellularLocation>
    <subcellularLocation>
        <location evidence="1">Membrane</location>
        <topology evidence="1">Multi-pass membrane protein</topology>
    </subcellularLocation>
</comment>
<dbReference type="Pfam" id="PF00902">
    <property type="entry name" value="TatC"/>
    <property type="match status" value="1"/>
</dbReference>
<dbReference type="PATRIC" id="fig|1469144.10.peg.2508"/>
<dbReference type="NCBIfam" id="TIGR00945">
    <property type="entry name" value="tatC"/>
    <property type="match status" value="1"/>
</dbReference>
<keyword evidence="5 7" id="KW-0811">Translocation</keyword>
<keyword evidence="7" id="KW-1003">Cell membrane</keyword>
<evidence type="ECO:0000256" key="8">
    <source>
        <dbReference type="SAM" id="MobiDB-lite"/>
    </source>
</evidence>
<dbReference type="Proteomes" id="UP000070188">
    <property type="component" value="Unassembled WGS sequence"/>
</dbReference>
<evidence type="ECO:0000256" key="3">
    <source>
        <dbReference type="ARBA" id="ARBA00022927"/>
    </source>
</evidence>
<protein>
    <recommendedName>
        <fullName evidence="7">Sec-independent protein translocase protein TatC</fullName>
    </recommendedName>
</protein>
<dbReference type="GO" id="GO:0065002">
    <property type="term" value="P:intracellular protein transmembrane transport"/>
    <property type="evidence" value="ECO:0007669"/>
    <property type="project" value="TreeGrafter"/>
</dbReference>
<feature type="transmembrane region" description="Helical" evidence="7">
    <location>
        <begin position="194"/>
        <end position="210"/>
    </location>
</feature>
<keyword evidence="10" id="KW-1185">Reference proteome</keyword>
<keyword evidence="7" id="KW-0813">Transport</keyword>
<proteinExistence type="inferred from homology"/>
<comment type="subunit">
    <text evidence="7">The Tat system comprises two distinct complexes: a TatABC complex, containing multiple copies of TatA, TatB and TatC subunits, and a separate TatA complex, containing only TatA subunits. Substrates initially bind to the TatABC complex, which probably triggers association of the separate TatA complex to form the active translocon.</text>
</comment>
<dbReference type="STRING" id="1469144.LI90_2308"/>
<evidence type="ECO:0000256" key="1">
    <source>
        <dbReference type="ARBA" id="ARBA00004141"/>
    </source>
</evidence>
<feature type="region of interest" description="Disordered" evidence="8">
    <location>
        <begin position="245"/>
        <end position="271"/>
    </location>
</feature>
<dbReference type="GO" id="GO:0033281">
    <property type="term" value="C:TAT protein transport complex"/>
    <property type="evidence" value="ECO:0007669"/>
    <property type="project" value="UniProtKB-UniRule"/>
</dbReference>
<dbReference type="PROSITE" id="PS01218">
    <property type="entry name" value="TATC"/>
    <property type="match status" value="1"/>
</dbReference>
<dbReference type="EMBL" id="LAXD01000001">
    <property type="protein sequence ID" value="KWX01280.1"/>
    <property type="molecule type" value="Genomic_DNA"/>
</dbReference>
<accession>A0A132MU91</accession>
<dbReference type="PANTHER" id="PTHR30371">
    <property type="entry name" value="SEC-INDEPENDENT PROTEIN TRANSLOCASE PROTEIN TATC"/>
    <property type="match status" value="1"/>
</dbReference>
<keyword evidence="4 7" id="KW-1133">Transmembrane helix</keyword>